<dbReference type="InterPro" id="IPR050172">
    <property type="entry name" value="SsuD_RutA_monooxygenase"/>
</dbReference>
<organism evidence="6">
    <name type="scientific">marine metagenome</name>
    <dbReference type="NCBI Taxonomy" id="408172"/>
    <lineage>
        <taxon>unclassified sequences</taxon>
        <taxon>metagenomes</taxon>
        <taxon>ecological metagenomes</taxon>
    </lineage>
</organism>
<accession>A0A382B825</accession>
<keyword evidence="2" id="KW-0288">FMN</keyword>
<dbReference type="SUPFAM" id="SSF51679">
    <property type="entry name" value="Bacterial luciferase-like"/>
    <property type="match status" value="1"/>
</dbReference>
<dbReference type="PANTHER" id="PTHR42847:SF4">
    <property type="entry name" value="ALKANESULFONATE MONOOXYGENASE-RELATED"/>
    <property type="match status" value="1"/>
</dbReference>
<evidence type="ECO:0000259" key="5">
    <source>
        <dbReference type="Pfam" id="PF00296"/>
    </source>
</evidence>
<feature type="non-terminal residue" evidence="6">
    <location>
        <position position="1"/>
    </location>
</feature>
<feature type="domain" description="Luciferase-like" evidence="5">
    <location>
        <begin position="1"/>
        <end position="120"/>
    </location>
</feature>
<evidence type="ECO:0000256" key="2">
    <source>
        <dbReference type="ARBA" id="ARBA00022643"/>
    </source>
</evidence>
<name>A0A382B825_9ZZZZ</name>
<dbReference type="InterPro" id="IPR036661">
    <property type="entry name" value="Luciferase-like_sf"/>
</dbReference>
<evidence type="ECO:0000256" key="1">
    <source>
        <dbReference type="ARBA" id="ARBA00022630"/>
    </source>
</evidence>
<protein>
    <recommendedName>
        <fullName evidence="5">Luciferase-like domain-containing protein</fullName>
    </recommendedName>
</protein>
<dbReference type="Gene3D" id="3.20.20.30">
    <property type="entry name" value="Luciferase-like domain"/>
    <property type="match status" value="1"/>
</dbReference>
<proteinExistence type="predicted"/>
<dbReference type="AlphaFoldDB" id="A0A382B825"/>
<feature type="non-terminal residue" evidence="6">
    <location>
        <position position="121"/>
    </location>
</feature>
<dbReference type="PANTHER" id="PTHR42847">
    <property type="entry name" value="ALKANESULFONATE MONOOXYGENASE"/>
    <property type="match status" value="1"/>
</dbReference>
<reference evidence="6" key="1">
    <citation type="submission" date="2018-05" db="EMBL/GenBank/DDBJ databases">
        <authorList>
            <person name="Lanie J.A."/>
            <person name="Ng W.-L."/>
            <person name="Kazmierczak K.M."/>
            <person name="Andrzejewski T.M."/>
            <person name="Davidsen T.M."/>
            <person name="Wayne K.J."/>
            <person name="Tettelin H."/>
            <person name="Glass J.I."/>
            <person name="Rusch D."/>
            <person name="Podicherti R."/>
            <person name="Tsui H.-C.T."/>
            <person name="Winkler M.E."/>
        </authorList>
    </citation>
    <scope>NUCLEOTIDE SEQUENCE</scope>
</reference>
<dbReference type="InterPro" id="IPR011251">
    <property type="entry name" value="Luciferase-like_dom"/>
</dbReference>
<evidence type="ECO:0000256" key="4">
    <source>
        <dbReference type="ARBA" id="ARBA00023033"/>
    </source>
</evidence>
<evidence type="ECO:0000256" key="3">
    <source>
        <dbReference type="ARBA" id="ARBA00023002"/>
    </source>
</evidence>
<dbReference type="GO" id="GO:0046306">
    <property type="term" value="P:alkanesulfonate catabolic process"/>
    <property type="evidence" value="ECO:0007669"/>
    <property type="project" value="TreeGrafter"/>
</dbReference>
<evidence type="ECO:0000313" key="6">
    <source>
        <dbReference type="EMBL" id="SVB09784.1"/>
    </source>
</evidence>
<dbReference type="GO" id="GO:0008726">
    <property type="term" value="F:alkanesulfonate monooxygenase activity"/>
    <property type="evidence" value="ECO:0007669"/>
    <property type="project" value="TreeGrafter"/>
</dbReference>
<keyword evidence="4" id="KW-0503">Monooxygenase</keyword>
<gene>
    <name evidence="6" type="ORF">METZ01_LOCUS162638</name>
</gene>
<keyword evidence="1" id="KW-0285">Flavoprotein</keyword>
<dbReference type="EMBL" id="UINC01028572">
    <property type="protein sequence ID" value="SVB09784.1"/>
    <property type="molecule type" value="Genomic_DNA"/>
</dbReference>
<sequence>MKFGVFLPNGSNGYVLSEAIEPYLPTYDHLKAITLEAEKQGLSFALPMIKFKGFGGATGFWDHCMEPFTLVSALSTITNKLNFIPTVSLLALHPAYTARMMATLSNISEGRVGLNVVTGWN</sequence>
<dbReference type="Pfam" id="PF00296">
    <property type="entry name" value="Bac_luciferase"/>
    <property type="match status" value="1"/>
</dbReference>
<keyword evidence="3" id="KW-0560">Oxidoreductase</keyword>